<dbReference type="CDD" id="cd09618">
    <property type="entry name" value="CBM9_like_2"/>
    <property type="match status" value="1"/>
</dbReference>
<reference key="2">
    <citation type="submission" date="2011-04" db="EMBL/GenBank/DDBJ databases">
        <title>Complete sequence of chromosome of Haliscomenobacter hydrossis DSM 1100.</title>
        <authorList>
            <consortium name="US DOE Joint Genome Institute (JGI-PGF)"/>
            <person name="Lucas S."/>
            <person name="Han J."/>
            <person name="Lapidus A."/>
            <person name="Bruce D."/>
            <person name="Goodwin L."/>
            <person name="Pitluck S."/>
            <person name="Peters L."/>
            <person name="Kyrpides N."/>
            <person name="Mavromatis K."/>
            <person name="Ivanova N."/>
            <person name="Ovchinnikova G."/>
            <person name="Pagani I."/>
            <person name="Daligault H."/>
            <person name="Detter J.C."/>
            <person name="Han C."/>
            <person name="Land M."/>
            <person name="Hauser L."/>
            <person name="Markowitz V."/>
            <person name="Cheng J.-F."/>
            <person name="Hugenholtz P."/>
            <person name="Woyke T."/>
            <person name="Wu D."/>
            <person name="Verbarg S."/>
            <person name="Frueling A."/>
            <person name="Brambilla E."/>
            <person name="Klenk H.-P."/>
            <person name="Eisen J.A."/>
        </authorList>
    </citation>
    <scope>NUCLEOTIDE SEQUENCE</scope>
    <source>
        <strain>DSM 1100</strain>
    </source>
</reference>
<dbReference type="Pfam" id="PF19313">
    <property type="entry name" value="DUF5916"/>
    <property type="match status" value="1"/>
</dbReference>
<dbReference type="STRING" id="760192.Halhy_0592"/>
<dbReference type="HOGENOM" id="CLU_016090_1_0_10"/>
<accession>F4L0I9</accession>
<keyword evidence="4" id="KW-1185">Reference proteome</keyword>
<evidence type="ECO:0000313" key="3">
    <source>
        <dbReference type="EMBL" id="AEE48501.1"/>
    </source>
</evidence>
<reference evidence="3 4" key="1">
    <citation type="journal article" date="2011" name="Stand. Genomic Sci.">
        <title>Complete genome sequence of Haliscomenobacter hydrossis type strain (O).</title>
        <authorList>
            <consortium name="US DOE Joint Genome Institute (JGI-PGF)"/>
            <person name="Daligault H."/>
            <person name="Lapidus A."/>
            <person name="Zeytun A."/>
            <person name="Nolan M."/>
            <person name="Lucas S."/>
            <person name="Del Rio T.G."/>
            <person name="Tice H."/>
            <person name="Cheng J.F."/>
            <person name="Tapia R."/>
            <person name="Han C."/>
            <person name="Goodwin L."/>
            <person name="Pitluck S."/>
            <person name="Liolios K."/>
            <person name="Pagani I."/>
            <person name="Ivanova N."/>
            <person name="Huntemann M."/>
            <person name="Mavromatis K."/>
            <person name="Mikhailova N."/>
            <person name="Pati A."/>
            <person name="Chen A."/>
            <person name="Palaniappan K."/>
            <person name="Land M."/>
            <person name="Hauser L."/>
            <person name="Brambilla E.M."/>
            <person name="Rohde M."/>
            <person name="Verbarg S."/>
            <person name="Goker M."/>
            <person name="Bristow J."/>
            <person name="Eisen J.A."/>
            <person name="Markowitz V."/>
            <person name="Hugenholtz P."/>
            <person name="Kyrpides N.C."/>
            <person name="Klenk H.P."/>
            <person name="Woyke T."/>
        </authorList>
    </citation>
    <scope>NUCLEOTIDE SEQUENCE [LARGE SCALE GENOMIC DNA]</scope>
    <source>
        <strain evidence="4">ATCC 27775 / DSM 1100 / LMG 10767 / O</strain>
    </source>
</reference>
<dbReference type="EMBL" id="CP002691">
    <property type="protein sequence ID" value="AEE48501.1"/>
    <property type="molecule type" value="Genomic_DNA"/>
</dbReference>
<evidence type="ECO:0000313" key="4">
    <source>
        <dbReference type="Proteomes" id="UP000008461"/>
    </source>
</evidence>
<dbReference type="eggNOG" id="COG2091">
    <property type="taxonomic scope" value="Bacteria"/>
</dbReference>
<feature type="domain" description="DUF5916" evidence="2">
    <location>
        <begin position="239"/>
        <end position="630"/>
    </location>
</feature>
<proteinExistence type="predicted"/>
<protein>
    <submittedName>
        <fullName evidence="3">Membrane associated hydrolase</fullName>
    </submittedName>
</protein>
<gene>
    <name evidence="3" type="ordered locus">Halhy_0592</name>
</gene>
<feature type="signal peptide" evidence="1">
    <location>
        <begin position="1"/>
        <end position="18"/>
    </location>
</feature>
<name>F4L0I9_HALH1</name>
<evidence type="ECO:0000256" key="1">
    <source>
        <dbReference type="SAM" id="SignalP"/>
    </source>
</evidence>
<dbReference type="SUPFAM" id="SSF49344">
    <property type="entry name" value="CBD9-like"/>
    <property type="match status" value="1"/>
</dbReference>
<organism evidence="3 4">
    <name type="scientific">Haliscomenobacter hydrossis (strain ATCC 27775 / DSM 1100 / LMG 10767 / O)</name>
    <dbReference type="NCBI Taxonomy" id="760192"/>
    <lineage>
        <taxon>Bacteria</taxon>
        <taxon>Pseudomonadati</taxon>
        <taxon>Bacteroidota</taxon>
        <taxon>Saprospiria</taxon>
        <taxon>Saprospirales</taxon>
        <taxon>Haliscomenobacteraceae</taxon>
        <taxon>Haliscomenobacter</taxon>
    </lineage>
</organism>
<dbReference type="Gene3D" id="2.60.40.1190">
    <property type="match status" value="1"/>
</dbReference>
<dbReference type="GO" id="GO:0016787">
    <property type="term" value="F:hydrolase activity"/>
    <property type="evidence" value="ECO:0007669"/>
    <property type="project" value="UniProtKB-KW"/>
</dbReference>
<dbReference type="KEGG" id="hhy:Halhy_0592"/>
<keyword evidence="3" id="KW-0378">Hydrolase</keyword>
<feature type="chain" id="PRO_5003317380" evidence="1">
    <location>
        <begin position="19"/>
        <end position="733"/>
    </location>
</feature>
<evidence type="ECO:0000259" key="2">
    <source>
        <dbReference type="Pfam" id="PF19313"/>
    </source>
</evidence>
<dbReference type="RefSeq" id="WP_013763065.1">
    <property type="nucleotide sequence ID" value="NC_015510.1"/>
</dbReference>
<dbReference type="Proteomes" id="UP000008461">
    <property type="component" value="Chromosome"/>
</dbReference>
<dbReference type="AlphaFoldDB" id="F4L0I9"/>
<dbReference type="OrthoDB" id="9786766at2"/>
<keyword evidence="1" id="KW-0732">Signal</keyword>
<dbReference type="InterPro" id="IPR045670">
    <property type="entry name" value="DUF5916"/>
</dbReference>
<sequence length="733" mass="84369">MKLYITLMALCLGFNAFAQEHHDTIVVRKTTVPIKVDGVMDEAWANAAVAKDFWQYFPMDTALAMNPTEVRMLYDDNFIYYLAIARSRTPDVMGSYITPSLRRDFRGEANDAVTLTMDPFQDETNAFQFGVNPFGVQREGLLTNGANTSADLDQAWDNKWFADAKQYKGYWIAEMAVPFKTLRYKENSQFWNVKFYRISSDGPERSSWPKVPRQYPIINLAFHGVMAFEQVLKKPGANVSLIPYSLVNYTENRVDQLTLNRKLNFGGDAKIAVGPALNLDLTVNPDFSQVEVDQQVANLDRFEIFFPERRQFFLENADLFAGFGSENLRPFFSRRIGIAKDTATGLNVQNPIYVGARLSGKLDKNWRMGLLSMQSARDYDISQPSTNYTVGVLQRKVFARSNIGFIAINKQPLRDKLLENAIYDYNRVVGVDYNLASNDNKWTGKFFHHRSFDAGLEGQDNGVTAATISYTVVNWDFDFTAQDVGANFNPEVGFARRTDYRRAAGNVNWKFYPKKGALQSHGPGLDFDVLGNERYGTTDWDLNLMYQFRFRSSTIIDMRLRREFIYLFDAFDPTNSEGVELPEGSSYAYNLLRFNVLSDARKRVYVDLSGRIGQYFNGTRINLEGTINYRKQPFGIFGLNFSYNRIRLPEPYSDANFILIGPKIDLSFSRSLFWTTFIQYNNQINNVNINSRLQWRFRPVSDIFLVYTDNYYSDTYVNKNRAVVLKCTYWLNL</sequence>